<organism evidence="1">
    <name type="scientific">marine metagenome</name>
    <dbReference type="NCBI Taxonomy" id="408172"/>
    <lineage>
        <taxon>unclassified sequences</taxon>
        <taxon>metagenomes</taxon>
        <taxon>ecological metagenomes</taxon>
    </lineage>
</organism>
<dbReference type="AlphaFoldDB" id="A0A381P4Z3"/>
<evidence type="ECO:0000313" key="1">
    <source>
        <dbReference type="EMBL" id="SUZ60703.1"/>
    </source>
</evidence>
<feature type="non-terminal residue" evidence="1">
    <location>
        <position position="138"/>
    </location>
</feature>
<dbReference type="EMBL" id="UINC01000760">
    <property type="protein sequence ID" value="SUZ60703.1"/>
    <property type="molecule type" value="Genomic_DNA"/>
</dbReference>
<sequence>MKYRYNTIIKHTILMILSLAAKVLSQSTERGDPNYRRVTNIDVNRVRVSIHNYGSSGNDLSGPNVFFYEWPTNSGRGYIAYQGLYVGSEVVTNSGEIKPLVTITHRSDQEGNSMMWEPITGYLNPNSSKIAISDDEST</sequence>
<gene>
    <name evidence="1" type="ORF">METZ01_LOCUS13557</name>
</gene>
<proteinExistence type="predicted"/>
<name>A0A381P4Z3_9ZZZZ</name>
<protein>
    <submittedName>
        <fullName evidence="1">Uncharacterized protein</fullName>
    </submittedName>
</protein>
<accession>A0A381P4Z3</accession>
<reference evidence="1" key="1">
    <citation type="submission" date="2018-05" db="EMBL/GenBank/DDBJ databases">
        <authorList>
            <person name="Lanie J.A."/>
            <person name="Ng W.-L."/>
            <person name="Kazmierczak K.M."/>
            <person name="Andrzejewski T.M."/>
            <person name="Davidsen T.M."/>
            <person name="Wayne K.J."/>
            <person name="Tettelin H."/>
            <person name="Glass J.I."/>
            <person name="Rusch D."/>
            <person name="Podicherti R."/>
            <person name="Tsui H.-C.T."/>
            <person name="Winkler M.E."/>
        </authorList>
    </citation>
    <scope>NUCLEOTIDE SEQUENCE</scope>
</reference>